<dbReference type="Proteomes" id="UP000182241">
    <property type="component" value="Unassembled WGS sequence"/>
</dbReference>
<proteinExistence type="predicted"/>
<keyword evidence="2" id="KW-1185">Reference proteome</keyword>
<evidence type="ECO:0000313" key="2">
    <source>
        <dbReference type="Proteomes" id="UP000182241"/>
    </source>
</evidence>
<reference evidence="2" key="1">
    <citation type="submission" date="2016-10" db="EMBL/GenBank/DDBJ databases">
        <authorList>
            <person name="Varghese N."/>
            <person name="Submissions S."/>
        </authorList>
    </citation>
    <scope>NUCLEOTIDE SEQUENCE [LARGE SCALE GENOMIC DNA]</scope>
    <source>
        <strain evidence="2">DSM 44234</strain>
    </source>
</reference>
<dbReference type="PROSITE" id="PS51257">
    <property type="entry name" value="PROKAR_LIPOPROTEIN"/>
    <property type="match status" value="1"/>
</dbReference>
<gene>
    <name evidence="1" type="ORF">SAMN04489793_3585</name>
</gene>
<evidence type="ECO:0000313" key="1">
    <source>
        <dbReference type="EMBL" id="SEC93536.1"/>
    </source>
</evidence>
<accession>A0A1H4WJQ8</accession>
<dbReference type="AlphaFoldDB" id="A0A1H4WJQ8"/>
<organism evidence="1 2">
    <name type="scientific">Tsukamurella tyrosinosolvens</name>
    <dbReference type="NCBI Taxonomy" id="57704"/>
    <lineage>
        <taxon>Bacteria</taxon>
        <taxon>Bacillati</taxon>
        <taxon>Actinomycetota</taxon>
        <taxon>Actinomycetes</taxon>
        <taxon>Mycobacteriales</taxon>
        <taxon>Tsukamurellaceae</taxon>
        <taxon>Tsukamurella</taxon>
    </lineage>
</organism>
<name>A0A1H4WJQ8_TSUTY</name>
<dbReference type="EMBL" id="FNSA01000003">
    <property type="protein sequence ID" value="SEC93536.1"/>
    <property type="molecule type" value="Genomic_DNA"/>
</dbReference>
<protein>
    <submittedName>
        <fullName evidence="1">Uncharacterized protein</fullName>
    </submittedName>
</protein>
<sequence length="177" mass="18709">MHLTRTIVSLAAAGTLLTGCSTVVPGTAVPDPDAAAIKLDTGGLSTKPRTPTAPGSQRKVLAANMLSERTVIPSDIEAAYTDGGAQTAVTARNFISLESEDTDRIAKRGMLYGFMDTRSIAWLCQVDLAPVGRFHSAPPEWGPEPLESGVWMGGRGCAVWLRRLVGIASRCVRMPSS</sequence>